<reference evidence="4 5" key="1">
    <citation type="journal article" date="2011" name="J. Bacteriol.">
        <title>Draft genome sequence of Methylophaga aminisulfidivorans MP T.</title>
        <authorList>
            <person name="Han G.H."/>
            <person name="Kim W."/>
            <person name="Chun J."/>
            <person name="Kim S.W."/>
        </authorList>
    </citation>
    <scope>NUCLEOTIDE SEQUENCE [LARGE SCALE GENOMIC DNA]</scope>
    <source>
        <strain evidence="5">MP(T)</strain>
    </source>
</reference>
<feature type="region of interest" description="Disordered" evidence="2">
    <location>
        <begin position="524"/>
        <end position="547"/>
    </location>
</feature>
<dbReference type="AlphaFoldDB" id="F5SV52"/>
<keyword evidence="5" id="KW-1185">Reference proteome</keyword>
<comment type="caution">
    <text evidence="4">The sequence shown here is derived from an EMBL/GenBank/DDBJ whole genome shotgun (WGS) entry which is preliminary data.</text>
</comment>
<dbReference type="NCBIfam" id="TIGR03504">
    <property type="entry name" value="FimV_Cterm"/>
    <property type="match status" value="1"/>
</dbReference>
<feature type="compositionally biased region" description="Acidic residues" evidence="2">
    <location>
        <begin position="432"/>
        <end position="447"/>
    </location>
</feature>
<accession>F5SV52</accession>
<gene>
    <name evidence="4" type="ORF">MAMP_02583</name>
</gene>
<evidence type="ECO:0000313" key="5">
    <source>
        <dbReference type="Proteomes" id="UP000003544"/>
    </source>
</evidence>
<feature type="compositionally biased region" description="Acidic residues" evidence="2">
    <location>
        <begin position="524"/>
        <end position="537"/>
    </location>
</feature>
<sequence>MKMKKQLFASIAVASTIGFFTPLTSYAFGLGEIKVMSALNEPFKASIDINALAAEEKESFEIRIASNDEFDKAGLDRSYILTQLKFDVVEQQGKSRVLISSEQPIKEPFLDFLLTASAGGGRLIREYTVLLDPPEVLMSSTAKTRSTPKANTVTSTKTESSQSNALGFSSQKYGPVAKADTLWNIALTTRPNASVSVQQMMLALVEANPEAFVDNNINGLKAGYTLTIPDQAAILSKSQAEAYQLFKSQNAQWRQRNKAPVKAAPAVVEQPQAASTEDEVVQADAENPVKDNLQASSPAIESDADKEAHLKLVAPEQSETTQDDASPNLAGNEKINALTEQLTLAQETIEAQAQENIDFKARMDAMEEQLETMRRLISLKDADLARLQDLLEDKDQSNTSVEAMDDLSDTEVAAETESDASSVDKPDSSSIESEEGDAAATETEETISELPASDGVVPDNLVDNIKAFLVEYKLQLGGALLLLLVLLLLARRKNSDDSSYAEVTDFDAPSPTDDEQYRSEIQVEEVPENNDVDDHSDDEPLSHEKLPQKSVMELVEQADMFVGYADYAQAKIALEQAKFREPANTLVAYKLLFVLYKQKQVDDFISLAETTDFDEESIEWDEIKQWGAQLAPGHALFTAEESQATEDSQPVSAIEDMVDADDVDDERLEFSRHNDTDEDSIVVELSEDNDDSIDTEITEDNDEAPLEFDTAVRYSSDNADDELLLSDPATTSDVLLEEDDKSEENHIDDDLLSFDTGTTFGTVEQDDDEDENEIEHDSLLPFEPGASSSLDPERIDIAPFDINGNDDEPDIEFDIGDIDEIDEAETKLDLASAYIEMDDADGARSILNEVLAEGNEEQKVRAQTILDSLSE</sequence>
<evidence type="ECO:0000259" key="3">
    <source>
        <dbReference type="Pfam" id="PF25800"/>
    </source>
</evidence>
<evidence type="ECO:0000313" key="4">
    <source>
        <dbReference type="EMBL" id="EGL55589.1"/>
    </source>
</evidence>
<dbReference type="Proteomes" id="UP000003544">
    <property type="component" value="Unassembled WGS sequence"/>
</dbReference>
<dbReference type="Pfam" id="PF25800">
    <property type="entry name" value="FimV_N"/>
    <property type="match status" value="1"/>
</dbReference>
<dbReference type="InterPro" id="IPR038440">
    <property type="entry name" value="FimV_C_sf"/>
</dbReference>
<dbReference type="InterPro" id="IPR020012">
    <property type="entry name" value="LysM_FimV"/>
</dbReference>
<dbReference type="InterPro" id="IPR020011">
    <property type="entry name" value="FimV_C"/>
</dbReference>
<feature type="region of interest" description="Disordered" evidence="2">
    <location>
        <begin position="269"/>
        <end position="295"/>
    </location>
</feature>
<dbReference type="eggNOG" id="COG3170">
    <property type="taxonomic scope" value="Bacteria"/>
</dbReference>
<feature type="region of interest" description="Disordered" evidence="2">
    <location>
        <begin position="396"/>
        <end position="456"/>
    </location>
</feature>
<feature type="compositionally biased region" description="Basic and acidic residues" evidence="2">
    <location>
        <begin position="538"/>
        <end position="547"/>
    </location>
</feature>
<organism evidence="4 5">
    <name type="scientific">Methylophaga aminisulfidivorans MP</name>
    <dbReference type="NCBI Taxonomy" id="1026882"/>
    <lineage>
        <taxon>Bacteria</taxon>
        <taxon>Pseudomonadati</taxon>
        <taxon>Pseudomonadota</taxon>
        <taxon>Gammaproteobacteria</taxon>
        <taxon>Thiotrichales</taxon>
        <taxon>Piscirickettsiaceae</taxon>
        <taxon>Methylophaga</taxon>
    </lineage>
</organism>
<feature type="domain" description="FimV N-terminal" evidence="3">
    <location>
        <begin position="29"/>
        <end position="134"/>
    </location>
</feature>
<dbReference type="Gene3D" id="1.20.58.2200">
    <property type="match status" value="1"/>
</dbReference>
<feature type="region of interest" description="Disordered" evidence="2">
    <location>
        <begin position="140"/>
        <end position="161"/>
    </location>
</feature>
<dbReference type="NCBIfam" id="TIGR03505">
    <property type="entry name" value="FimV_core"/>
    <property type="match status" value="1"/>
</dbReference>
<keyword evidence="1" id="KW-0175">Coiled coil</keyword>
<name>F5SV52_9GAMM</name>
<proteinExistence type="predicted"/>
<dbReference type="STRING" id="1026882.MAMP_02583"/>
<protein>
    <submittedName>
        <fullName evidence="4">LysM domain protein</fullName>
    </submittedName>
</protein>
<dbReference type="EMBL" id="AFIG01000001">
    <property type="protein sequence ID" value="EGL55589.1"/>
    <property type="molecule type" value="Genomic_DNA"/>
</dbReference>
<feature type="compositionally biased region" description="Acidic residues" evidence="2">
    <location>
        <begin position="403"/>
        <end position="418"/>
    </location>
</feature>
<evidence type="ECO:0000256" key="1">
    <source>
        <dbReference type="SAM" id="Coils"/>
    </source>
</evidence>
<feature type="coiled-coil region" evidence="1">
    <location>
        <begin position="335"/>
        <end position="376"/>
    </location>
</feature>
<evidence type="ECO:0000256" key="2">
    <source>
        <dbReference type="SAM" id="MobiDB-lite"/>
    </source>
</evidence>
<dbReference type="InterPro" id="IPR057840">
    <property type="entry name" value="FimV_N"/>
</dbReference>